<feature type="domain" description="PAC" evidence="8">
    <location>
        <begin position="178"/>
        <end position="231"/>
    </location>
</feature>
<evidence type="ECO:0000259" key="6">
    <source>
        <dbReference type="PROSITE" id="PS50045"/>
    </source>
</evidence>
<dbReference type="Pfam" id="PF00158">
    <property type="entry name" value="Sigma54_activat"/>
    <property type="match status" value="1"/>
</dbReference>
<keyword evidence="4" id="KW-0238">DNA-binding</keyword>
<dbReference type="InterPro" id="IPR000014">
    <property type="entry name" value="PAS"/>
</dbReference>
<proteinExistence type="predicted"/>
<feature type="domain" description="PAS" evidence="7">
    <location>
        <begin position="117"/>
        <end position="162"/>
    </location>
</feature>
<dbReference type="PROSITE" id="PS50112">
    <property type="entry name" value="PAS"/>
    <property type="match status" value="2"/>
</dbReference>
<dbReference type="CDD" id="cd00130">
    <property type="entry name" value="PAS"/>
    <property type="match status" value="2"/>
</dbReference>
<dbReference type="NCBIfam" id="TIGR00229">
    <property type="entry name" value="sensory_box"/>
    <property type="match status" value="2"/>
</dbReference>
<keyword evidence="3" id="KW-0805">Transcription regulation</keyword>
<dbReference type="FunFam" id="3.40.50.300:FF:000006">
    <property type="entry name" value="DNA-binding transcriptional regulator NtrC"/>
    <property type="match status" value="1"/>
</dbReference>
<dbReference type="SUPFAM" id="SSF55785">
    <property type="entry name" value="PYP-like sensor domain (PAS domain)"/>
    <property type="match status" value="2"/>
</dbReference>
<dbReference type="GO" id="GO:0006355">
    <property type="term" value="P:regulation of DNA-templated transcription"/>
    <property type="evidence" value="ECO:0007669"/>
    <property type="project" value="InterPro"/>
</dbReference>
<dbReference type="InterPro" id="IPR027417">
    <property type="entry name" value="P-loop_NTPase"/>
</dbReference>
<evidence type="ECO:0000256" key="3">
    <source>
        <dbReference type="ARBA" id="ARBA00023015"/>
    </source>
</evidence>
<dbReference type="InterPro" id="IPR003593">
    <property type="entry name" value="AAA+_ATPase"/>
</dbReference>
<keyword evidence="1" id="KW-0547">Nucleotide-binding</keyword>
<name>A0A953LGM3_SYMTR</name>
<dbReference type="GO" id="GO:0043565">
    <property type="term" value="F:sequence-specific DNA binding"/>
    <property type="evidence" value="ECO:0007669"/>
    <property type="project" value="InterPro"/>
</dbReference>
<dbReference type="Proteomes" id="UP000732377">
    <property type="component" value="Unassembled WGS sequence"/>
</dbReference>
<dbReference type="InterPro" id="IPR025943">
    <property type="entry name" value="Sigma_54_int_dom_ATP-bd_2"/>
</dbReference>
<reference evidence="9" key="1">
    <citation type="submission" date="2017-11" db="EMBL/GenBank/DDBJ databases">
        <title>Three new genomes from thermophilic consortium.</title>
        <authorList>
            <person name="Quaggio R."/>
            <person name="Amgarten D."/>
            <person name="Setubal J.C."/>
        </authorList>
    </citation>
    <scope>NUCLEOTIDE SEQUENCE</scope>
    <source>
        <strain evidence="9">ZCTH01-B2</strain>
    </source>
</reference>
<keyword evidence="5" id="KW-0804">Transcription</keyword>
<feature type="domain" description="Sigma-54 factor interaction" evidence="6">
    <location>
        <begin position="370"/>
        <end position="600"/>
    </location>
</feature>
<dbReference type="Gene3D" id="3.40.50.300">
    <property type="entry name" value="P-loop containing nucleotide triphosphate hydrolases"/>
    <property type="match status" value="1"/>
</dbReference>
<dbReference type="Gene3D" id="1.10.8.60">
    <property type="match status" value="1"/>
</dbReference>
<dbReference type="InterPro" id="IPR035965">
    <property type="entry name" value="PAS-like_dom_sf"/>
</dbReference>
<dbReference type="InterPro" id="IPR009057">
    <property type="entry name" value="Homeodomain-like_sf"/>
</dbReference>
<dbReference type="PROSITE" id="PS00675">
    <property type="entry name" value="SIGMA54_INTERACT_1"/>
    <property type="match status" value="1"/>
</dbReference>
<dbReference type="Pfam" id="PF02954">
    <property type="entry name" value="HTH_8"/>
    <property type="match status" value="1"/>
</dbReference>
<dbReference type="AlphaFoldDB" id="A0A953LGM3"/>
<evidence type="ECO:0000256" key="5">
    <source>
        <dbReference type="ARBA" id="ARBA00023163"/>
    </source>
</evidence>
<dbReference type="PANTHER" id="PTHR32071:SF121">
    <property type="entry name" value="SIGMA L-DEPENDENT TRANSCRIPTIONAL REGULATOR YQIR-RELATED"/>
    <property type="match status" value="1"/>
</dbReference>
<dbReference type="SMART" id="SM00382">
    <property type="entry name" value="AAA"/>
    <property type="match status" value="1"/>
</dbReference>
<dbReference type="SUPFAM" id="SSF51735">
    <property type="entry name" value="NAD(P)-binding Rossmann-fold domains"/>
    <property type="match status" value="1"/>
</dbReference>
<protein>
    <submittedName>
        <fullName evidence="9">Sigma-54-dependent Fis family transcriptional regulator</fullName>
    </submittedName>
</protein>
<dbReference type="RefSeq" id="WP_420544290.1">
    <property type="nucleotide sequence ID" value="NZ_PIUK01000079.1"/>
</dbReference>
<dbReference type="InterPro" id="IPR058031">
    <property type="entry name" value="AAA_lid_NorR"/>
</dbReference>
<evidence type="ECO:0000256" key="4">
    <source>
        <dbReference type="ARBA" id="ARBA00023125"/>
    </source>
</evidence>
<dbReference type="InterPro" id="IPR013767">
    <property type="entry name" value="PAS_fold"/>
</dbReference>
<evidence type="ECO:0000256" key="1">
    <source>
        <dbReference type="ARBA" id="ARBA00022741"/>
    </source>
</evidence>
<dbReference type="Pfam" id="PF25601">
    <property type="entry name" value="AAA_lid_14"/>
    <property type="match status" value="1"/>
</dbReference>
<organism evidence="9 10">
    <name type="scientific">Symbiobacterium thermophilum</name>
    <dbReference type="NCBI Taxonomy" id="2734"/>
    <lineage>
        <taxon>Bacteria</taxon>
        <taxon>Bacillati</taxon>
        <taxon>Bacillota</taxon>
        <taxon>Clostridia</taxon>
        <taxon>Eubacteriales</taxon>
        <taxon>Symbiobacteriaceae</taxon>
        <taxon>Symbiobacterium</taxon>
    </lineage>
</organism>
<dbReference type="PANTHER" id="PTHR32071">
    <property type="entry name" value="TRANSCRIPTIONAL REGULATORY PROTEIN"/>
    <property type="match status" value="1"/>
</dbReference>
<dbReference type="InterPro" id="IPR002078">
    <property type="entry name" value="Sigma_54_int"/>
</dbReference>
<dbReference type="CDD" id="cd00009">
    <property type="entry name" value="AAA"/>
    <property type="match status" value="1"/>
</dbReference>
<evidence type="ECO:0000259" key="8">
    <source>
        <dbReference type="PROSITE" id="PS50113"/>
    </source>
</evidence>
<evidence type="ECO:0000313" key="9">
    <source>
        <dbReference type="EMBL" id="MBY6276413.1"/>
    </source>
</evidence>
<dbReference type="Gene3D" id="1.10.10.60">
    <property type="entry name" value="Homeodomain-like"/>
    <property type="match status" value="1"/>
</dbReference>
<dbReference type="PROSITE" id="PS50113">
    <property type="entry name" value="PAC"/>
    <property type="match status" value="1"/>
</dbReference>
<evidence type="ECO:0000256" key="2">
    <source>
        <dbReference type="ARBA" id="ARBA00022840"/>
    </source>
</evidence>
<dbReference type="SMART" id="SM00091">
    <property type="entry name" value="PAS"/>
    <property type="match status" value="2"/>
</dbReference>
<dbReference type="EMBL" id="PIUK01000079">
    <property type="protein sequence ID" value="MBY6276413.1"/>
    <property type="molecule type" value="Genomic_DNA"/>
</dbReference>
<accession>A0A953LGM3</accession>
<dbReference type="Gene3D" id="3.30.450.20">
    <property type="entry name" value="PAS domain"/>
    <property type="match status" value="2"/>
</dbReference>
<dbReference type="InterPro" id="IPR002197">
    <property type="entry name" value="HTH_Fis"/>
</dbReference>
<evidence type="ECO:0000259" key="7">
    <source>
        <dbReference type="PROSITE" id="PS50112"/>
    </source>
</evidence>
<dbReference type="PROSITE" id="PS50045">
    <property type="entry name" value="SIGMA54_INTERACT_4"/>
    <property type="match status" value="1"/>
</dbReference>
<dbReference type="InterPro" id="IPR025944">
    <property type="entry name" value="Sigma_54_int_dom_CS"/>
</dbReference>
<dbReference type="InterPro" id="IPR025662">
    <property type="entry name" value="Sigma_54_int_dom_ATP-bd_1"/>
</dbReference>
<feature type="domain" description="PAS" evidence="7">
    <location>
        <begin position="235"/>
        <end position="286"/>
    </location>
</feature>
<comment type="caution">
    <text evidence="9">The sequence shown here is derived from an EMBL/GenBank/DDBJ whole genome shotgun (WGS) entry which is preliminary data.</text>
</comment>
<dbReference type="PROSITE" id="PS00676">
    <property type="entry name" value="SIGMA54_INTERACT_2"/>
    <property type="match status" value="1"/>
</dbReference>
<sequence length="687" mass="75434">MLNVVIVGAGKGGTSLLNALLKMSRQVRVLGVADRRPDAPGLGLAAAHGIPTTTDFTGLVCLPEVDVIVDATGQPGLDEEIRRLKWPRAVVIEGLAMNLILSFVEESHRLLRALEERELERDVMLDSTHDAIVAVNAEGVVTLLNRSAEKLLGVSRDQVLGRRAADVIPNTRLHVVLATGEPELNQQQEVGRTTIVTNRVPVRNKDGQVVGAVAVFRDITEVKALAEEITGLREMKVLLEAIFNSTQDAISVVDENGIGWMVNPAYSALTGLKPEEVIGKPATVDIDPSQESMHLQVLRTRQPVRNVPLRVGPRKREVVVNVAPILVDGKLKGSVGVIRDVSEIARLSAELEQHRKLLRRLTSSYTFDEIIADSPVMQQAVEQARRAAETPATVLLRGESGTGKELFAHAIHNASSRRRGQFIRVNCAAIAESLLESELFGYAEGAFTGARKGGKRGLFEEAHGGTLFLDEVGELPPGLQAKLLRVLQEKEIVRVGEAKPIKVDVRVIAATNAPLEEMIAKGTFREDLYYRLNVIPIVIPPLRHRQEDIPKLVKHLIEKLNKEYGRNVQDIAPDALRVLMDYHWPGNVRELENIIGRAMIAMSVTDTIIERRFLPPLGIAPAPEVPPAEDGRARPGVRPLFEVVAEAEKAALLQALQETKGNKTEAARRLAIAPRTLYYKLERYGLM</sequence>
<dbReference type="InterPro" id="IPR036291">
    <property type="entry name" value="NAD(P)-bd_dom_sf"/>
</dbReference>
<dbReference type="SUPFAM" id="SSF46689">
    <property type="entry name" value="Homeodomain-like"/>
    <property type="match status" value="1"/>
</dbReference>
<dbReference type="PRINTS" id="PR01590">
    <property type="entry name" value="HTHFIS"/>
</dbReference>
<dbReference type="GO" id="GO:0005524">
    <property type="term" value="F:ATP binding"/>
    <property type="evidence" value="ECO:0007669"/>
    <property type="project" value="UniProtKB-KW"/>
</dbReference>
<dbReference type="Gene3D" id="3.40.50.720">
    <property type="entry name" value="NAD(P)-binding Rossmann-like Domain"/>
    <property type="match status" value="1"/>
</dbReference>
<keyword evidence="2" id="KW-0067">ATP-binding</keyword>
<dbReference type="Pfam" id="PF00989">
    <property type="entry name" value="PAS"/>
    <property type="match status" value="2"/>
</dbReference>
<gene>
    <name evidence="9" type="ORF">CWE10_09405</name>
</gene>
<dbReference type="PROSITE" id="PS00688">
    <property type="entry name" value="SIGMA54_INTERACT_3"/>
    <property type="match status" value="1"/>
</dbReference>
<dbReference type="InterPro" id="IPR000700">
    <property type="entry name" value="PAS-assoc_C"/>
</dbReference>
<dbReference type="SUPFAM" id="SSF52540">
    <property type="entry name" value="P-loop containing nucleoside triphosphate hydrolases"/>
    <property type="match status" value="1"/>
</dbReference>
<evidence type="ECO:0000313" key="10">
    <source>
        <dbReference type="Proteomes" id="UP000732377"/>
    </source>
</evidence>